<gene>
    <name evidence="1" type="ORF">ENJ03_01335</name>
</gene>
<protein>
    <submittedName>
        <fullName evidence="1">Sigma-70 family RNA polymerase sigma factor</fullName>
    </submittedName>
</protein>
<dbReference type="EMBL" id="DRKW01000073">
    <property type="protein sequence ID" value="HEB73850.1"/>
    <property type="molecule type" value="Genomic_DNA"/>
</dbReference>
<comment type="caution">
    <text evidence="1">The sequence shown here is derived from an EMBL/GenBank/DDBJ whole genome shotgun (WGS) entry which is preliminary data.</text>
</comment>
<organism evidence="1">
    <name type="scientific">Desulfofervidus auxilii</name>
    <dbReference type="NCBI Taxonomy" id="1621989"/>
    <lineage>
        <taxon>Bacteria</taxon>
        <taxon>Pseudomonadati</taxon>
        <taxon>Thermodesulfobacteriota</taxon>
        <taxon>Candidatus Desulfofervidia</taxon>
        <taxon>Candidatus Desulfofervidales</taxon>
        <taxon>Candidatus Desulfofervidaceae</taxon>
        <taxon>Candidatus Desulfofervidus</taxon>
    </lineage>
</organism>
<dbReference type="AlphaFoldDB" id="A0A7V1I431"/>
<sequence>METISIDKKLFDAWKKGDINARNKVWVECLDRLFRFTLEVCGNQEDTARDIFHNSIQELDSELKKGKITWKGEPRFYSYLKQKIKWRAKTALSSKSVTIIMASNYSVLTGEDEEELTVIDTLADGNTPEEIIQRLEEMDEAREKLKQLSNNLTPGEKAVVDALFEVINESTGSEKIKDLKRKAREWLGISENAFNLRINRIKDKMKDF</sequence>
<proteinExistence type="predicted"/>
<dbReference type="Proteomes" id="UP000886268">
    <property type="component" value="Unassembled WGS sequence"/>
</dbReference>
<name>A0A7V1I431_DESA2</name>
<evidence type="ECO:0000313" key="1">
    <source>
        <dbReference type="EMBL" id="HEB73850.1"/>
    </source>
</evidence>
<reference evidence="1" key="1">
    <citation type="journal article" date="2020" name="mSystems">
        <title>Genome- and Community-Level Interaction Insights into Carbon Utilization and Element Cycling Functions of Hydrothermarchaeota in Hydrothermal Sediment.</title>
        <authorList>
            <person name="Zhou Z."/>
            <person name="Liu Y."/>
            <person name="Xu W."/>
            <person name="Pan J."/>
            <person name="Luo Z.H."/>
            <person name="Li M."/>
        </authorList>
    </citation>
    <scope>NUCLEOTIDE SEQUENCE [LARGE SCALE GENOMIC DNA]</scope>
    <source>
        <strain evidence="1">HyVt-45</strain>
    </source>
</reference>
<accession>A0A7V1I431</accession>